<feature type="transmembrane region" description="Helical" evidence="1">
    <location>
        <begin position="66"/>
        <end position="88"/>
    </location>
</feature>
<dbReference type="AlphaFoldDB" id="A0A812DQ75"/>
<keyword evidence="1" id="KW-0812">Transmembrane</keyword>
<evidence type="ECO:0000313" key="4">
    <source>
        <dbReference type="Proteomes" id="UP000597762"/>
    </source>
</evidence>
<feature type="chain" id="PRO_5032770963" evidence="2">
    <location>
        <begin position="23"/>
        <end position="197"/>
    </location>
</feature>
<name>A0A812DQ75_ACAPH</name>
<keyword evidence="1" id="KW-0472">Membrane</keyword>
<feature type="transmembrane region" description="Helical" evidence="1">
    <location>
        <begin position="95"/>
        <end position="114"/>
    </location>
</feature>
<keyword evidence="2" id="KW-0732">Signal</keyword>
<feature type="transmembrane region" description="Helical" evidence="1">
    <location>
        <begin position="120"/>
        <end position="142"/>
    </location>
</feature>
<proteinExistence type="predicted"/>
<reference evidence="3" key="1">
    <citation type="submission" date="2021-01" db="EMBL/GenBank/DDBJ databases">
        <authorList>
            <person name="Li R."/>
            <person name="Bekaert M."/>
        </authorList>
    </citation>
    <scope>NUCLEOTIDE SEQUENCE</scope>
    <source>
        <strain evidence="3">Farmed</strain>
    </source>
</reference>
<keyword evidence="4" id="KW-1185">Reference proteome</keyword>
<comment type="caution">
    <text evidence="3">The sequence shown here is derived from an EMBL/GenBank/DDBJ whole genome shotgun (WGS) entry which is preliminary data.</text>
</comment>
<evidence type="ECO:0000256" key="2">
    <source>
        <dbReference type="SAM" id="SignalP"/>
    </source>
</evidence>
<evidence type="ECO:0000256" key="1">
    <source>
        <dbReference type="SAM" id="Phobius"/>
    </source>
</evidence>
<keyword evidence="1" id="KW-1133">Transmembrane helix</keyword>
<feature type="signal peptide" evidence="2">
    <location>
        <begin position="1"/>
        <end position="22"/>
    </location>
</feature>
<dbReference type="EMBL" id="CAHIKZ030004198">
    <property type="protein sequence ID" value="CAE1308501.1"/>
    <property type="molecule type" value="Genomic_DNA"/>
</dbReference>
<sequence>MLSAFLKYFIDIFCSFFFPCTGVDRLHLCQCPFSTVTFICTRLHHNHIRSLKPDYLCKSFLYYRPIITPSLFILSFFFFLFFLLSFVCLSNILSVFLFLLTTLVFFLPFFYLPLKCLFPYLRLVSLFSPLFSSFFLPIYFYYLKKNLSSFPVGITTLPFYPSFLPRTYHLLTQTIPEIFFSHSFFTSSQTLIYPQCF</sequence>
<protein>
    <submittedName>
        <fullName evidence="3">Uncharacterized protein</fullName>
    </submittedName>
</protein>
<evidence type="ECO:0000313" key="3">
    <source>
        <dbReference type="EMBL" id="CAE1308501.1"/>
    </source>
</evidence>
<organism evidence="3 4">
    <name type="scientific">Acanthosepion pharaonis</name>
    <name type="common">Pharaoh cuttlefish</name>
    <name type="synonym">Sepia pharaonis</name>
    <dbReference type="NCBI Taxonomy" id="158019"/>
    <lineage>
        <taxon>Eukaryota</taxon>
        <taxon>Metazoa</taxon>
        <taxon>Spiralia</taxon>
        <taxon>Lophotrochozoa</taxon>
        <taxon>Mollusca</taxon>
        <taxon>Cephalopoda</taxon>
        <taxon>Coleoidea</taxon>
        <taxon>Decapodiformes</taxon>
        <taxon>Sepiida</taxon>
        <taxon>Sepiina</taxon>
        <taxon>Sepiidae</taxon>
        <taxon>Acanthosepion</taxon>
    </lineage>
</organism>
<accession>A0A812DQ75</accession>
<dbReference type="Proteomes" id="UP000597762">
    <property type="component" value="Unassembled WGS sequence"/>
</dbReference>
<gene>
    <name evidence="3" type="ORF">SPHA_60371</name>
</gene>